<dbReference type="EMBL" id="JACEEZ010021927">
    <property type="protein sequence ID" value="KAG0712955.1"/>
    <property type="molecule type" value="Genomic_DNA"/>
</dbReference>
<keyword evidence="2" id="KW-1185">Reference proteome</keyword>
<accession>A0A8J4Y0C5</accession>
<protein>
    <submittedName>
        <fullName evidence="1">Uncharacterized protein</fullName>
    </submittedName>
</protein>
<evidence type="ECO:0000313" key="2">
    <source>
        <dbReference type="Proteomes" id="UP000770661"/>
    </source>
</evidence>
<proteinExistence type="predicted"/>
<comment type="caution">
    <text evidence="1">The sequence shown here is derived from an EMBL/GenBank/DDBJ whole genome shotgun (WGS) entry which is preliminary data.</text>
</comment>
<dbReference type="Proteomes" id="UP000770661">
    <property type="component" value="Unassembled WGS sequence"/>
</dbReference>
<dbReference type="OrthoDB" id="8195018at2759"/>
<gene>
    <name evidence="1" type="ORF">GWK47_001947</name>
</gene>
<organism evidence="1 2">
    <name type="scientific">Chionoecetes opilio</name>
    <name type="common">Atlantic snow crab</name>
    <name type="synonym">Cancer opilio</name>
    <dbReference type="NCBI Taxonomy" id="41210"/>
    <lineage>
        <taxon>Eukaryota</taxon>
        <taxon>Metazoa</taxon>
        <taxon>Ecdysozoa</taxon>
        <taxon>Arthropoda</taxon>
        <taxon>Crustacea</taxon>
        <taxon>Multicrustacea</taxon>
        <taxon>Malacostraca</taxon>
        <taxon>Eumalacostraca</taxon>
        <taxon>Eucarida</taxon>
        <taxon>Decapoda</taxon>
        <taxon>Pleocyemata</taxon>
        <taxon>Brachyura</taxon>
        <taxon>Eubrachyura</taxon>
        <taxon>Majoidea</taxon>
        <taxon>Majidae</taxon>
        <taxon>Chionoecetes</taxon>
    </lineage>
</organism>
<evidence type="ECO:0000313" key="1">
    <source>
        <dbReference type="EMBL" id="KAG0712955.1"/>
    </source>
</evidence>
<sequence>MYRYDVNGNIVFRYGGNVRLVETLSEMFNFTVRYIESPPGWMEKGRSKAFINQSGFFSKATHSFFKLPVVRLLNPEKVDAVKSRLLFEVTEQAILDTSEGSSPDEKEKIFSR</sequence>
<reference evidence="1" key="1">
    <citation type="submission" date="2020-07" db="EMBL/GenBank/DDBJ databases">
        <title>The High-quality genome of the commercially important snow crab, Chionoecetes opilio.</title>
        <authorList>
            <person name="Jeong J.-H."/>
            <person name="Ryu S."/>
        </authorList>
    </citation>
    <scope>NUCLEOTIDE SEQUENCE</scope>
    <source>
        <strain evidence="1">MADBK_172401_WGS</strain>
        <tissue evidence="1">Digestive gland</tissue>
    </source>
</reference>
<name>A0A8J4Y0C5_CHIOP</name>
<dbReference type="AlphaFoldDB" id="A0A8J4Y0C5"/>